<proteinExistence type="predicted"/>
<keyword evidence="5" id="KW-1185">Reference proteome</keyword>
<evidence type="ECO:0000313" key="5">
    <source>
        <dbReference type="Proteomes" id="UP000002754"/>
    </source>
</evidence>
<dbReference type="PANTHER" id="PTHR34473:SF2">
    <property type="entry name" value="UPF0699 TRANSMEMBRANE PROTEIN YDBT"/>
    <property type="match status" value="1"/>
</dbReference>
<gene>
    <name evidence="4" type="ORF">AJ85_01720</name>
    <name evidence="3" type="ORF">BALCAV_0220820</name>
</gene>
<dbReference type="STRING" id="1218173.BALCAV_0220820"/>
<protein>
    <submittedName>
        <fullName evidence="3">Bacterial membrane flanked domain protein</fullName>
    </submittedName>
</protein>
<name>A0A094XAC7_ALKAL</name>
<dbReference type="InterPro" id="IPR005182">
    <property type="entry name" value="YdbS-like_PH"/>
</dbReference>
<dbReference type="RefSeq" id="WP_003323387.1">
    <property type="nucleotide sequence ID" value="NZ_ALPT02000111.1"/>
</dbReference>
<reference evidence="4 6" key="2">
    <citation type="submission" date="2014-01" db="EMBL/GenBank/DDBJ databases">
        <title>Draft genome sequencing of Bacillus alcalophilus CGMCC 1.3604.</title>
        <authorList>
            <person name="Yang J."/>
            <person name="Diao L."/>
            <person name="Yang S."/>
        </authorList>
    </citation>
    <scope>NUCLEOTIDE SEQUENCE [LARGE SCALE GENOMIC DNA]</scope>
    <source>
        <strain evidence="4 6">CGMCC 1.3604</strain>
    </source>
</reference>
<evidence type="ECO:0000313" key="6">
    <source>
        <dbReference type="Proteomes" id="UP000297014"/>
    </source>
</evidence>
<evidence type="ECO:0000313" key="4">
    <source>
        <dbReference type="EMBL" id="THG88633.1"/>
    </source>
</evidence>
<dbReference type="OrthoDB" id="2437193at2"/>
<dbReference type="PANTHER" id="PTHR34473">
    <property type="entry name" value="UPF0699 TRANSMEMBRANE PROTEIN YDBS"/>
    <property type="match status" value="1"/>
</dbReference>
<sequence>MLERIQDPSQKISPDAVKVWRISALVQHIISILVLAIILFLQQYFEWFDWIGYVAIGLLVIDVLYGIFAVFIRPTLLQRTWRYEVDEDFIQLKFGVLTKRHYIIPMVKVQYVNTNQGPLLRYYHLSTLTVGTTASTHEIPAIPEQTAQALRGKIASFADLGESEQEWEEEELNHDEER</sequence>
<dbReference type="EMBL" id="ALPT02000111">
    <property type="protein sequence ID" value="KGA95715.1"/>
    <property type="molecule type" value="Genomic_DNA"/>
</dbReference>
<dbReference type="AlphaFoldDB" id="A0A094XAC7"/>
<feature type="transmembrane region" description="Helical" evidence="1">
    <location>
        <begin position="50"/>
        <end position="72"/>
    </location>
</feature>
<keyword evidence="1" id="KW-0472">Membrane</keyword>
<dbReference type="Pfam" id="PF03703">
    <property type="entry name" value="bPH_2"/>
    <property type="match status" value="1"/>
</dbReference>
<dbReference type="eggNOG" id="COG3402">
    <property type="taxonomic scope" value="Bacteria"/>
</dbReference>
<evidence type="ECO:0000259" key="2">
    <source>
        <dbReference type="Pfam" id="PF03703"/>
    </source>
</evidence>
<keyword evidence="1" id="KW-1133">Transmembrane helix</keyword>
<reference evidence="3 5" key="1">
    <citation type="journal article" date="2014" name="Genome Announc.">
        <title>Draft Genome Sequence of Bacillus alcalophilus AV1934, a Classic Alkaliphile Isolated from Human Feces in 1934.</title>
        <authorList>
            <person name="Attie O."/>
            <person name="Jayaprakash A."/>
            <person name="Shah H."/>
            <person name="Paulsen I.T."/>
            <person name="Morino M."/>
            <person name="Takahashi Y."/>
            <person name="Narumi I."/>
            <person name="Sachidanandam R."/>
            <person name="Satoh K."/>
            <person name="Ito M."/>
            <person name="Krulwich T.A."/>
        </authorList>
    </citation>
    <scope>NUCLEOTIDE SEQUENCE [LARGE SCALE GENOMIC DNA]</scope>
    <source>
        <strain evidence="3 5">AV1934</strain>
    </source>
</reference>
<feature type="domain" description="YdbS-like PH" evidence="2">
    <location>
        <begin position="79"/>
        <end position="153"/>
    </location>
</feature>
<organism evidence="3 5">
    <name type="scientific">Alkalihalobacillus alcalophilus ATCC 27647 = CGMCC 1.3604</name>
    <dbReference type="NCBI Taxonomy" id="1218173"/>
    <lineage>
        <taxon>Bacteria</taxon>
        <taxon>Bacillati</taxon>
        <taxon>Bacillota</taxon>
        <taxon>Bacilli</taxon>
        <taxon>Bacillales</taxon>
        <taxon>Bacillaceae</taxon>
        <taxon>Alkalihalobacillus</taxon>
    </lineage>
</organism>
<dbReference type="Proteomes" id="UP000297014">
    <property type="component" value="Unassembled WGS sequence"/>
</dbReference>
<evidence type="ECO:0000256" key="1">
    <source>
        <dbReference type="SAM" id="Phobius"/>
    </source>
</evidence>
<comment type="caution">
    <text evidence="3">The sequence shown here is derived from an EMBL/GenBank/DDBJ whole genome shotgun (WGS) entry which is preliminary data.</text>
</comment>
<accession>A0A094XAC7</accession>
<dbReference type="EMBL" id="JALP01000353">
    <property type="protein sequence ID" value="THG88633.1"/>
    <property type="molecule type" value="Genomic_DNA"/>
</dbReference>
<dbReference type="Proteomes" id="UP000002754">
    <property type="component" value="Unassembled WGS sequence"/>
</dbReference>
<evidence type="ECO:0000313" key="3">
    <source>
        <dbReference type="EMBL" id="KGA95715.1"/>
    </source>
</evidence>
<keyword evidence="1" id="KW-0812">Transmembrane</keyword>
<feature type="transmembrane region" description="Helical" evidence="1">
    <location>
        <begin position="20"/>
        <end position="44"/>
    </location>
</feature>